<dbReference type="AlphaFoldDB" id="A0A0N4ZEL2"/>
<protein>
    <submittedName>
        <fullName evidence="4">Uncharacterized protein</fullName>
    </submittedName>
</protein>
<keyword evidence="2" id="KW-0472">Membrane</keyword>
<keyword evidence="3" id="KW-1185">Reference proteome</keyword>
<feature type="transmembrane region" description="Helical" evidence="2">
    <location>
        <begin position="298"/>
        <end position="317"/>
    </location>
</feature>
<organism evidence="3 4">
    <name type="scientific">Parastrongyloides trichosuri</name>
    <name type="common">Possum-specific nematode worm</name>
    <dbReference type="NCBI Taxonomy" id="131310"/>
    <lineage>
        <taxon>Eukaryota</taxon>
        <taxon>Metazoa</taxon>
        <taxon>Ecdysozoa</taxon>
        <taxon>Nematoda</taxon>
        <taxon>Chromadorea</taxon>
        <taxon>Rhabditida</taxon>
        <taxon>Tylenchina</taxon>
        <taxon>Panagrolaimomorpha</taxon>
        <taxon>Strongyloidoidea</taxon>
        <taxon>Strongyloididae</taxon>
        <taxon>Parastrongyloides</taxon>
    </lineage>
</organism>
<proteinExistence type="predicted"/>
<sequence>MNKKESLYENLGTSGIGAPPKEPVANVGPPLPAPPPPAPPPPAPQPRNVQGSVIQRQRNDSIITAATNVTIQNGPNGNAQTCRDMSRSLSDAKGPIKETRTDFNNKDGSLRISTEILLKFLPYAIFSFCFISVTICALVTGSLYLPQLSDHALICGYDTLLNNNEELKGMKDDEKKKILLFYGQMAKIYSEGSQQSVHLEEVERLYKSYIDNAKSYNGTCIKHTKGYGHIKKVIKELNFKIDLWEPNEEVIVKWMSPGGSTIYKVNIVFLVISSGAVLVQVVFIALRIKSENMFKFNIFFKYFTLFNIALQILSLVLELSLFVSWNGKFTGLLIAFVVSSAFKILLGIAIFAYIIHKKL</sequence>
<name>A0A0N4ZEL2_PARTI</name>
<evidence type="ECO:0000256" key="1">
    <source>
        <dbReference type="SAM" id="MobiDB-lite"/>
    </source>
</evidence>
<evidence type="ECO:0000313" key="4">
    <source>
        <dbReference type="WBParaSite" id="PTRK_0000611100.1"/>
    </source>
</evidence>
<accession>A0A0N4ZEL2</accession>
<feature type="transmembrane region" description="Helical" evidence="2">
    <location>
        <begin position="329"/>
        <end position="355"/>
    </location>
</feature>
<feature type="transmembrane region" description="Helical" evidence="2">
    <location>
        <begin position="120"/>
        <end position="144"/>
    </location>
</feature>
<feature type="compositionally biased region" description="Pro residues" evidence="1">
    <location>
        <begin position="29"/>
        <end position="45"/>
    </location>
</feature>
<feature type="region of interest" description="Disordered" evidence="1">
    <location>
        <begin position="1"/>
        <end position="53"/>
    </location>
</feature>
<evidence type="ECO:0000313" key="3">
    <source>
        <dbReference type="Proteomes" id="UP000038045"/>
    </source>
</evidence>
<evidence type="ECO:0000256" key="2">
    <source>
        <dbReference type="SAM" id="Phobius"/>
    </source>
</evidence>
<dbReference type="WBParaSite" id="PTRK_0000611100.1">
    <property type="protein sequence ID" value="PTRK_0000611100.1"/>
    <property type="gene ID" value="PTRK_0000611100"/>
</dbReference>
<keyword evidence="2" id="KW-1133">Transmembrane helix</keyword>
<feature type="transmembrane region" description="Helical" evidence="2">
    <location>
        <begin position="262"/>
        <end position="286"/>
    </location>
</feature>
<reference evidence="4" key="1">
    <citation type="submission" date="2017-02" db="UniProtKB">
        <authorList>
            <consortium name="WormBaseParasite"/>
        </authorList>
    </citation>
    <scope>IDENTIFICATION</scope>
</reference>
<dbReference type="Proteomes" id="UP000038045">
    <property type="component" value="Unplaced"/>
</dbReference>
<keyword evidence="2" id="KW-0812">Transmembrane</keyword>